<keyword evidence="2" id="KW-0121">Carboxypeptidase</keyword>
<dbReference type="RefSeq" id="WP_083401128.1">
    <property type="nucleotide sequence ID" value="NZ_FONS01000003.1"/>
</dbReference>
<feature type="signal peptide" evidence="1">
    <location>
        <begin position="1"/>
        <end position="22"/>
    </location>
</feature>
<organism evidence="2 3">
    <name type="scientific">Pedobacter antarcticus</name>
    <dbReference type="NCBI Taxonomy" id="34086"/>
    <lineage>
        <taxon>Bacteria</taxon>
        <taxon>Pseudomonadati</taxon>
        <taxon>Bacteroidota</taxon>
        <taxon>Sphingobacteriia</taxon>
        <taxon>Sphingobacteriales</taxon>
        <taxon>Sphingobacteriaceae</taxon>
        <taxon>Pedobacter</taxon>
    </lineage>
</organism>
<protein>
    <submittedName>
        <fullName evidence="2">Carboxypeptidase regulatory-like domain-containing protein</fullName>
    </submittedName>
</protein>
<evidence type="ECO:0000313" key="2">
    <source>
        <dbReference type="EMBL" id="SFE89688.1"/>
    </source>
</evidence>
<keyword evidence="2" id="KW-0645">Protease</keyword>
<dbReference type="InterPro" id="IPR008969">
    <property type="entry name" value="CarboxyPept-like_regulatory"/>
</dbReference>
<keyword evidence="2" id="KW-0378">Hydrolase</keyword>
<dbReference type="Proteomes" id="UP000183129">
    <property type="component" value="Unassembled WGS sequence"/>
</dbReference>
<accession>A0A1I2EB20</accession>
<name>A0A1I2EB20_9SPHI</name>
<reference evidence="2 3" key="1">
    <citation type="submission" date="2016-10" db="EMBL/GenBank/DDBJ databases">
        <authorList>
            <person name="de Groot N.N."/>
        </authorList>
    </citation>
    <scope>NUCLEOTIDE SEQUENCE [LARGE SCALE GENOMIC DNA]</scope>
    <source>
        <strain evidence="2 3">ATCC 51969</strain>
    </source>
</reference>
<feature type="chain" id="PRO_5010322187" evidence="1">
    <location>
        <begin position="23"/>
        <end position="79"/>
    </location>
</feature>
<gene>
    <name evidence="2" type="ORF">SAMN03003324_01707</name>
</gene>
<dbReference type="AlphaFoldDB" id="A0A1I2EB20"/>
<sequence length="79" mass="8736">MKILYPVFSFFCLLLFTQAASAQLNINGKVTDKSNKPIPGATVKLVEKNLVQVTDQEGIFEFKDLTPGTYSLSTSYIAM</sequence>
<proteinExistence type="predicted"/>
<dbReference type="SUPFAM" id="SSF49464">
    <property type="entry name" value="Carboxypeptidase regulatory domain-like"/>
    <property type="match status" value="1"/>
</dbReference>
<dbReference type="Pfam" id="PF13620">
    <property type="entry name" value="CarboxypepD_reg"/>
    <property type="match status" value="1"/>
</dbReference>
<dbReference type="Gene3D" id="2.60.40.1120">
    <property type="entry name" value="Carboxypeptidase-like, regulatory domain"/>
    <property type="match status" value="1"/>
</dbReference>
<evidence type="ECO:0000256" key="1">
    <source>
        <dbReference type="SAM" id="SignalP"/>
    </source>
</evidence>
<dbReference type="EMBL" id="FONS01000003">
    <property type="protein sequence ID" value="SFE89688.1"/>
    <property type="molecule type" value="Genomic_DNA"/>
</dbReference>
<dbReference type="GO" id="GO:0004180">
    <property type="term" value="F:carboxypeptidase activity"/>
    <property type="evidence" value="ECO:0007669"/>
    <property type="project" value="UniProtKB-KW"/>
</dbReference>
<keyword evidence="1" id="KW-0732">Signal</keyword>
<evidence type="ECO:0000313" key="3">
    <source>
        <dbReference type="Proteomes" id="UP000183129"/>
    </source>
</evidence>